<organism evidence="2 3">
    <name type="scientific">Ramlibacter ginsenosidimutans</name>
    <dbReference type="NCBI Taxonomy" id="502333"/>
    <lineage>
        <taxon>Bacteria</taxon>
        <taxon>Pseudomonadati</taxon>
        <taxon>Pseudomonadota</taxon>
        <taxon>Betaproteobacteria</taxon>
        <taxon>Burkholderiales</taxon>
        <taxon>Comamonadaceae</taxon>
        <taxon>Ramlibacter</taxon>
    </lineage>
</organism>
<evidence type="ECO:0000313" key="2">
    <source>
        <dbReference type="EMBL" id="MBK6009169.1"/>
    </source>
</evidence>
<accession>A0A934WNR2</accession>
<comment type="caution">
    <text evidence="2">The sequence shown here is derived from an EMBL/GenBank/DDBJ whole genome shotgun (WGS) entry which is preliminary data.</text>
</comment>
<dbReference type="Pfam" id="PF07077">
    <property type="entry name" value="DUF1345"/>
    <property type="match status" value="1"/>
</dbReference>
<dbReference type="InterPro" id="IPR009781">
    <property type="entry name" value="DUF1345"/>
</dbReference>
<feature type="transmembrane region" description="Helical" evidence="1">
    <location>
        <begin position="21"/>
        <end position="40"/>
    </location>
</feature>
<feature type="transmembrane region" description="Helical" evidence="1">
    <location>
        <begin position="121"/>
        <end position="144"/>
    </location>
</feature>
<feature type="transmembrane region" description="Helical" evidence="1">
    <location>
        <begin position="46"/>
        <end position="68"/>
    </location>
</feature>
<reference evidence="2" key="2">
    <citation type="submission" date="2021-01" db="EMBL/GenBank/DDBJ databases">
        <authorList>
            <person name="Kang M."/>
        </authorList>
    </citation>
    <scope>NUCLEOTIDE SEQUENCE</scope>
    <source>
        <strain evidence="2">KACC 17527</strain>
    </source>
</reference>
<name>A0A934WNR2_9BURK</name>
<dbReference type="RefSeq" id="WP_201177573.1">
    <property type="nucleotide sequence ID" value="NZ_JAEPWM010000015.1"/>
</dbReference>
<keyword evidence="1" id="KW-1133">Transmembrane helix</keyword>
<evidence type="ECO:0000313" key="3">
    <source>
        <dbReference type="Proteomes" id="UP000630528"/>
    </source>
</evidence>
<proteinExistence type="predicted"/>
<dbReference type="AlphaFoldDB" id="A0A934WNR2"/>
<keyword evidence="1" id="KW-0472">Membrane</keyword>
<dbReference type="Proteomes" id="UP000630528">
    <property type="component" value="Unassembled WGS sequence"/>
</dbReference>
<protein>
    <submittedName>
        <fullName evidence="2">DUF1345 domain-containing protein</fullName>
    </submittedName>
</protein>
<keyword evidence="3" id="KW-1185">Reference proteome</keyword>
<dbReference type="EMBL" id="JAEPWM010000015">
    <property type="protein sequence ID" value="MBK6009169.1"/>
    <property type="molecule type" value="Genomic_DNA"/>
</dbReference>
<reference evidence="2" key="1">
    <citation type="journal article" date="2012" name="J. Microbiol. Biotechnol.">
        <title>Ramlibacter ginsenosidimutans sp. nov., with ginsenoside-converting activity.</title>
        <authorList>
            <person name="Wang L."/>
            <person name="An D.S."/>
            <person name="Kim S.G."/>
            <person name="Jin F.X."/>
            <person name="Kim S.C."/>
            <person name="Lee S.T."/>
            <person name="Im W.T."/>
        </authorList>
    </citation>
    <scope>NUCLEOTIDE SEQUENCE</scope>
    <source>
        <strain evidence="2">KACC 17527</strain>
    </source>
</reference>
<feature type="transmembrane region" description="Helical" evidence="1">
    <location>
        <begin position="88"/>
        <end position="109"/>
    </location>
</feature>
<sequence>MTSKPAERKHARLWPALRARPRLLSSVVFGLAVYVIVAMSGRLSGAASTLIAWNAGALMNLALTWQLAHTTDIDAIKRRALTQDQGRVTILVVVVLAAVAVMLAVGTQLTLVKSQHGSTRVLHIALSALTIVSSWLFTQTVFALHYAHDFYLARLSGAPDPLDFPGTPDPLYADFFHFSCVIGTSAQTADISFEGSTLRPVGTVHCIVSFFFNASLLALSINVAAGAMG</sequence>
<evidence type="ECO:0000256" key="1">
    <source>
        <dbReference type="SAM" id="Phobius"/>
    </source>
</evidence>
<keyword evidence="1" id="KW-0812">Transmembrane</keyword>
<gene>
    <name evidence="2" type="ORF">JJB11_23980</name>
</gene>